<dbReference type="PANTHER" id="PTHR48098">
    <property type="entry name" value="ENTEROCHELIN ESTERASE-RELATED"/>
    <property type="match status" value="1"/>
</dbReference>
<dbReference type="Proteomes" id="UP000006878">
    <property type="component" value="Chromosome"/>
</dbReference>
<evidence type="ECO:0000313" key="7">
    <source>
        <dbReference type="EMBL" id="CBT74519.1"/>
    </source>
</evidence>
<name>A0ABM9PTE3_GLUAR</name>
<protein>
    <submittedName>
        <fullName evidence="7">Enterochelin esterase-like protein</fullName>
    </submittedName>
</protein>
<comment type="similarity">
    <text evidence="4">Belongs to the Fes family.</text>
</comment>
<evidence type="ECO:0000256" key="5">
    <source>
        <dbReference type="SAM" id="MobiDB-lite"/>
    </source>
</evidence>
<dbReference type="InterPro" id="IPR021764">
    <property type="entry name" value="Enterochelin_esterase_N"/>
</dbReference>
<accession>A0ABM9PTE3</accession>
<organism evidence="7 8">
    <name type="scientific">Glutamicibacter arilaitensis (strain DSM 16368 / CIP 108037 / IAM 15318 / JCM 13566 / NCIMB 14258 / Re117)</name>
    <name type="common">Arthrobacter arilaitensis</name>
    <dbReference type="NCBI Taxonomy" id="861360"/>
    <lineage>
        <taxon>Bacteria</taxon>
        <taxon>Bacillati</taxon>
        <taxon>Actinomycetota</taxon>
        <taxon>Actinomycetes</taxon>
        <taxon>Micrococcales</taxon>
        <taxon>Micrococcaceae</taxon>
        <taxon>Glutamicibacter</taxon>
    </lineage>
</organism>
<keyword evidence="2" id="KW-0963">Cytoplasm</keyword>
<evidence type="ECO:0000256" key="4">
    <source>
        <dbReference type="ARBA" id="ARBA00024201"/>
    </source>
</evidence>
<dbReference type="GeneID" id="303186971"/>
<evidence type="ECO:0000256" key="2">
    <source>
        <dbReference type="ARBA" id="ARBA00022490"/>
    </source>
</evidence>
<dbReference type="SUPFAM" id="SSF53474">
    <property type="entry name" value="alpha/beta-Hydrolases"/>
    <property type="match status" value="1"/>
</dbReference>
<dbReference type="SUPFAM" id="SSF81296">
    <property type="entry name" value="E set domains"/>
    <property type="match status" value="1"/>
</dbReference>
<keyword evidence="8" id="KW-1185">Reference proteome</keyword>
<gene>
    <name evidence="7" type="ordered locus">AARI_02830</name>
</gene>
<keyword evidence="3" id="KW-0378">Hydrolase</keyword>
<evidence type="ECO:0000256" key="1">
    <source>
        <dbReference type="ARBA" id="ARBA00004496"/>
    </source>
</evidence>
<dbReference type="PANTHER" id="PTHR48098:SF3">
    <property type="entry name" value="IRON(III) ENTEROBACTIN ESTERASE"/>
    <property type="match status" value="1"/>
</dbReference>
<reference evidence="8" key="1">
    <citation type="journal article" date="2010" name="PLoS ONE">
        <title>The Arthrobacter arilaitensis Re117 genome sequence reveals its genetic adaptation to the surface of cheese.</title>
        <authorList>
            <person name="Monnet C."/>
            <person name="Loux V."/>
            <person name="Gibrat J.F."/>
            <person name="Spinnler E."/>
            <person name="Barbe V."/>
            <person name="Vacherie B."/>
            <person name="Gavory F."/>
            <person name="Gourbeyre E."/>
            <person name="Siguier P."/>
            <person name="Chandler M."/>
            <person name="Elleuch R."/>
            <person name="Irlinger F."/>
            <person name="Vallaeys T."/>
        </authorList>
    </citation>
    <scope>NUCLEOTIDE SEQUENCE</scope>
    <source>
        <strain evidence="8">DSM 16368 / CIP 108037 / IAM 15318 / JCM 13566 / Re117</strain>
    </source>
</reference>
<dbReference type="EMBL" id="FQ311875">
    <property type="protein sequence ID" value="CBT74519.1"/>
    <property type="molecule type" value="Genomic_DNA"/>
</dbReference>
<dbReference type="InterPro" id="IPR000801">
    <property type="entry name" value="Esterase-like"/>
</dbReference>
<reference evidence="8" key="2">
    <citation type="submission" date="2010-07" db="EMBL/GenBank/DDBJ databases">
        <title>Complete genome sequence of Arthrobacter arilaitensis (strain DSM 16368 / CIP 108037 / JCM 13566 / Re117).</title>
        <authorList>
            <person name="Genoscope."/>
        </authorList>
    </citation>
    <scope>NUCLEOTIDE SEQUENCE [LARGE SCALE GENOMIC DNA]</scope>
    <source>
        <strain evidence="8">DSM 16368 / CIP 108037 / IAM 15318 / JCM 13566 / Re117</strain>
    </source>
</reference>
<dbReference type="Pfam" id="PF11806">
    <property type="entry name" value="Enterochelin_N"/>
    <property type="match status" value="1"/>
</dbReference>
<sequence length="449" mass="48414">MSTRPTFRRPEPRGSGAATPRVPGFFSSRVAAGGIDAVLDALRSGQLPYPLVDRRPSDAEATEDDAPAQAYVTFLWVDTPGEDPVRSVILSANALVDHEQLEACEFEPVREGLWAITLQVPTDWVASYRITPHRGAGPAPWRTETERRAIRLAADTGGTDPLNPHVSASMNGAPVSVVYGPDAKRNEHLAPATPDRQRTGPAIGGWGGAADAEPAVEHPRLSRHVLWDENCARERNLWMYRPPHGGQDSPLVIVHDGATWVNYLNIAASLDAAINAGTLAPLHVMFVDSTTVQIRSAELPVASGTTASLATQFLPWAREFFPVSALPEHTLVTGSSFGGLAALLAVTEHPQLFGRALAQSPSLWHTDLSSALGDLAPQVHVTIQAGCYETEIFTSCEQVLEALAGSESARRIGFEPISGGHDWAWWAPRLLTGLSRFFPGEAREPGRLR</sequence>
<evidence type="ECO:0000256" key="3">
    <source>
        <dbReference type="ARBA" id="ARBA00022801"/>
    </source>
</evidence>
<dbReference type="RefSeq" id="WP_013347672.1">
    <property type="nucleotide sequence ID" value="NC_014550.1"/>
</dbReference>
<dbReference type="Gene3D" id="2.60.40.10">
    <property type="entry name" value="Immunoglobulins"/>
    <property type="match status" value="1"/>
</dbReference>
<dbReference type="InterPro" id="IPR050583">
    <property type="entry name" value="Mycobacterial_A85_antigen"/>
</dbReference>
<dbReference type="Pfam" id="PF00756">
    <property type="entry name" value="Esterase"/>
    <property type="match status" value="1"/>
</dbReference>
<evidence type="ECO:0000313" key="8">
    <source>
        <dbReference type="Proteomes" id="UP000006878"/>
    </source>
</evidence>
<proteinExistence type="inferred from homology"/>
<dbReference type="InterPro" id="IPR013783">
    <property type="entry name" value="Ig-like_fold"/>
</dbReference>
<feature type="domain" description="Enterochelin esterase N-terminal" evidence="6">
    <location>
        <begin position="72"/>
        <end position="186"/>
    </location>
</feature>
<comment type="subcellular location">
    <subcellularLocation>
        <location evidence="1">Cytoplasm</location>
    </subcellularLocation>
</comment>
<dbReference type="InterPro" id="IPR014756">
    <property type="entry name" value="Ig_E-set"/>
</dbReference>
<evidence type="ECO:0000259" key="6">
    <source>
        <dbReference type="Pfam" id="PF11806"/>
    </source>
</evidence>
<dbReference type="Gene3D" id="3.40.50.1820">
    <property type="entry name" value="alpha/beta hydrolase"/>
    <property type="match status" value="1"/>
</dbReference>
<feature type="region of interest" description="Disordered" evidence="5">
    <location>
        <begin position="1"/>
        <end position="21"/>
    </location>
</feature>
<dbReference type="InterPro" id="IPR029058">
    <property type="entry name" value="AB_hydrolase_fold"/>
</dbReference>